<dbReference type="SUPFAM" id="SSF48498">
    <property type="entry name" value="Tetracyclin repressor-like, C-terminal domain"/>
    <property type="match status" value="1"/>
</dbReference>
<reference evidence="6 7" key="1">
    <citation type="submission" date="2024-09" db="EMBL/GenBank/DDBJ databases">
        <authorList>
            <person name="Sun Q."/>
            <person name="Mori K."/>
        </authorList>
    </citation>
    <scope>NUCLEOTIDE SEQUENCE [LARGE SCALE GENOMIC DNA]</scope>
    <source>
        <strain evidence="6 7">JCM 4362</strain>
    </source>
</reference>
<keyword evidence="1" id="KW-0805">Transcription regulation</keyword>
<keyword evidence="2 4" id="KW-0238">DNA-binding</keyword>
<dbReference type="Pfam" id="PF00440">
    <property type="entry name" value="TetR_N"/>
    <property type="match status" value="1"/>
</dbReference>
<dbReference type="Gene3D" id="1.10.10.60">
    <property type="entry name" value="Homeodomain-like"/>
    <property type="match status" value="1"/>
</dbReference>
<dbReference type="InterPro" id="IPR001647">
    <property type="entry name" value="HTH_TetR"/>
</dbReference>
<keyword evidence="7" id="KW-1185">Reference proteome</keyword>
<evidence type="ECO:0000313" key="7">
    <source>
        <dbReference type="Proteomes" id="UP001589718"/>
    </source>
</evidence>
<evidence type="ECO:0000256" key="3">
    <source>
        <dbReference type="ARBA" id="ARBA00023163"/>
    </source>
</evidence>
<dbReference type="RefSeq" id="WP_345217508.1">
    <property type="nucleotide sequence ID" value="NZ_BAAAXE010000001.1"/>
</dbReference>
<feature type="domain" description="HTH tetR-type" evidence="5">
    <location>
        <begin position="6"/>
        <end position="66"/>
    </location>
</feature>
<evidence type="ECO:0000256" key="4">
    <source>
        <dbReference type="PROSITE-ProRule" id="PRU00335"/>
    </source>
</evidence>
<organism evidence="6 7">
    <name type="scientific">Streptomyces cremeus</name>
    <dbReference type="NCBI Taxonomy" id="66881"/>
    <lineage>
        <taxon>Bacteria</taxon>
        <taxon>Bacillati</taxon>
        <taxon>Actinomycetota</taxon>
        <taxon>Actinomycetes</taxon>
        <taxon>Kitasatosporales</taxon>
        <taxon>Streptomycetaceae</taxon>
        <taxon>Streptomyces</taxon>
    </lineage>
</organism>
<dbReference type="PANTHER" id="PTHR47506">
    <property type="entry name" value="TRANSCRIPTIONAL REGULATORY PROTEIN"/>
    <property type="match status" value="1"/>
</dbReference>
<protein>
    <submittedName>
        <fullName evidence="6">TetR/AcrR family transcriptional regulator</fullName>
    </submittedName>
</protein>
<dbReference type="EMBL" id="JBHMCR010000002">
    <property type="protein sequence ID" value="MFB9518860.1"/>
    <property type="molecule type" value="Genomic_DNA"/>
</dbReference>
<evidence type="ECO:0000259" key="5">
    <source>
        <dbReference type="PROSITE" id="PS50977"/>
    </source>
</evidence>
<comment type="caution">
    <text evidence="6">The sequence shown here is derived from an EMBL/GenBank/DDBJ whole genome shotgun (WGS) entry which is preliminary data.</text>
</comment>
<dbReference type="PRINTS" id="PR00455">
    <property type="entry name" value="HTHTETR"/>
</dbReference>
<dbReference type="PANTHER" id="PTHR47506:SF1">
    <property type="entry name" value="HTH-TYPE TRANSCRIPTIONAL REGULATOR YJDC"/>
    <property type="match status" value="1"/>
</dbReference>
<dbReference type="PROSITE" id="PS50977">
    <property type="entry name" value="HTH_TETR_2"/>
    <property type="match status" value="1"/>
</dbReference>
<keyword evidence="3" id="KW-0804">Transcription</keyword>
<gene>
    <name evidence="6" type="ORF">ACFFTU_02695</name>
</gene>
<evidence type="ECO:0000256" key="2">
    <source>
        <dbReference type="ARBA" id="ARBA00023125"/>
    </source>
</evidence>
<accession>A0ABV5P6P0</accession>
<dbReference type="InterPro" id="IPR009057">
    <property type="entry name" value="Homeodomain-like_sf"/>
</dbReference>
<dbReference type="SUPFAM" id="SSF46689">
    <property type="entry name" value="Homeodomain-like"/>
    <property type="match status" value="1"/>
</dbReference>
<proteinExistence type="predicted"/>
<sequence length="200" mass="21632">MARPRAFDEKTVLEAAAAQFRVHGYADTSTEQLCEAAGLRRSSLYNAFTSKDELFVQALEHYADTMCGHQAAILTDTSLTGAERIKKLIGAIVDEERVARSEGHAAGCMGVHALMNPDLRARDERIARILDRDLRKRLDLLEDAIRAGRIDGSVPEGTDAAEGALLVNTLIAGLRVTAQSGVTPEALHRIALDGIRSLLA</sequence>
<dbReference type="Gene3D" id="1.10.357.10">
    <property type="entry name" value="Tetracycline Repressor, domain 2"/>
    <property type="match status" value="1"/>
</dbReference>
<feature type="DNA-binding region" description="H-T-H motif" evidence="4">
    <location>
        <begin position="29"/>
        <end position="48"/>
    </location>
</feature>
<dbReference type="Proteomes" id="UP001589718">
    <property type="component" value="Unassembled WGS sequence"/>
</dbReference>
<evidence type="ECO:0000256" key="1">
    <source>
        <dbReference type="ARBA" id="ARBA00023015"/>
    </source>
</evidence>
<evidence type="ECO:0000313" key="6">
    <source>
        <dbReference type="EMBL" id="MFB9518860.1"/>
    </source>
</evidence>
<dbReference type="InterPro" id="IPR036271">
    <property type="entry name" value="Tet_transcr_reg_TetR-rel_C_sf"/>
</dbReference>
<name>A0ABV5P6P0_STRCM</name>